<dbReference type="InterPro" id="IPR011712">
    <property type="entry name" value="Sig_transdc_His_kin_sub3_dim/P"/>
</dbReference>
<dbReference type="Gene3D" id="3.30.565.10">
    <property type="entry name" value="Histidine kinase-like ATPase, C-terminal domain"/>
    <property type="match status" value="1"/>
</dbReference>
<dbReference type="Pfam" id="PF07730">
    <property type="entry name" value="HisKA_3"/>
    <property type="match status" value="1"/>
</dbReference>
<dbReference type="CDD" id="cd16917">
    <property type="entry name" value="HATPase_UhpB-NarQ-NarX-like"/>
    <property type="match status" value="1"/>
</dbReference>
<keyword evidence="3" id="KW-0597">Phosphoprotein</keyword>
<evidence type="ECO:0000256" key="3">
    <source>
        <dbReference type="ARBA" id="ARBA00022553"/>
    </source>
</evidence>
<evidence type="ECO:0000313" key="13">
    <source>
        <dbReference type="Proteomes" id="UP001240171"/>
    </source>
</evidence>
<dbReference type="Gene3D" id="1.20.5.1930">
    <property type="match status" value="1"/>
</dbReference>
<evidence type="ECO:0000256" key="5">
    <source>
        <dbReference type="ARBA" id="ARBA00022741"/>
    </source>
</evidence>
<dbReference type="InterPro" id="IPR003594">
    <property type="entry name" value="HATPase_dom"/>
</dbReference>
<evidence type="ECO:0000256" key="8">
    <source>
        <dbReference type="ARBA" id="ARBA00023012"/>
    </source>
</evidence>
<reference evidence="12 13" key="1">
    <citation type="submission" date="2023-07" db="EMBL/GenBank/DDBJ databases">
        <title>Paenibacillus sp. JX-17 nov. isolated from soil.</title>
        <authorList>
            <person name="Wan Y."/>
            <person name="Liu B."/>
        </authorList>
    </citation>
    <scope>NUCLEOTIDE SEQUENCE [LARGE SCALE GENOMIC DNA]</scope>
    <source>
        <strain evidence="12 13">JX-17</strain>
    </source>
</reference>
<keyword evidence="5" id="KW-0547">Nucleotide-binding</keyword>
<evidence type="ECO:0000256" key="7">
    <source>
        <dbReference type="ARBA" id="ARBA00022840"/>
    </source>
</evidence>
<evidence type="ECO:0000256" key="2">
    <source>
        <dbReference type="ARBA" id="ARBA00012438"/>
    </source>
</evidence>
<keyword evidence="7" id="KW-0067">ATP-binding</keyword>
<feature type="domain" description="Signal transduction histidine kinase subgroup 3 dimerisation and phosphoacceptor" evidence="11">
    <location>
        <begin position="205"/>
        <end position="270"/>
    </location>
</feature>
<keyword evidence="9" id="KW-0472">Membrane</keyword>
<dbReference type="SUPFAM" id="SSF55874">
    <property type="entry name" value="ATPase domain of HSP90 chaperone/DNA topoisomerase II/histidine kinase"/>
    <property type="match status" value="1"/>
</dbReference>
<evidence type="ECO:0000256" key="9">
    <source>
        <dbReference type="SAM" id="Phobius"/>
    </source>
</evidence>
<dbReference type="Pfam" id="PF02518">
    <property type="entry name" value="HATPase_c"/>
    <property type="match status" value="1"/>
</dbReference>
<dbReference type="EMBL" id="JAUQTB010000003">
    <property type="protein sequence ID" value="MDO7906615.1"/>
    <property type="molecule type" value="Genomic_DNA"/>
</dbReference>
<dbReference type="PANTHER" id="PTHR24421:SF10">
    <property type="entry name" value="NITRATE_NITRITE SENSOR PROTEIN NARQ"/>
    <property type="match status" value="1"/>
</dbReference>
<accession>A0ABT9CBI1</accession>
<evidence type="ECO:0000313" key="12">
    <source>
        <dbReference type="EMBL" id="MDO7906615.1"/>
    </source>
</evidence>
<keyword evidence="6 12" id="KW-0418">Kinase</keyword>
<name>A0ABT9CBI1_9BACL</name>
<feature type="domain" description="Histidine kinase/HSP90-like ATPase" evidence="10">
    <location>
        <begin position="317"/>
        <end position="392"/>
    </location>
</feature>
<keyword evidence="9" id="KW-0812">Transmembrane</keyword>
<dbReference type="InterPro" id="IPR036890">
    <property type="entry name" value="HATPase_C_sf"/>
</dbReference>
<organism evidence="12 13">
    <name type="scientific">Paenibacillus lacisoli</name>
    <dbReference type="NCBI Taxonomy" id="3064525"/>
    <lineage>
        <taxon>Bacteria</taxon>
        <taxon>Bacillati</taxon>
        <taxon>Bacillota</taxon>
        <taxon>Bacilli</taxon>
        <taxon>Bacillales</taxon>
        <taxon>Paenibacillaceae</taxon>
        <taxon>Paenibacillus</taxon>
    </lineage>
</organism>
<proteinExistence type="predicted"/>
<feature type="transmembrane region" description="Helical" evidence="9">
    <location>
        <begin position="74"/>
        <end position="90"/>
    </location>
</feature>
<keyword evidence="8" id="KW-0902">Two-component regulatory system</keyword>
<protein>
    <recommendedName>
        <fullName evidence="2">histidine kinase</fullName>
        <ecNumber evidence="2">2.7.13.3</ecNumber>
    </recommendedName>
</protein>
<feature type="transmembrane region" description="Helical" evidence="9">
    <location>
        <begin position="96"/>
        <end position="113"/>
    </location>
</feature>
<gene>
    <name evidence="12" type="ORF">Q5741_09295</name>
</gene>
<evidence type="ECO:0000256" key="4">
    <source>
        <dbReference type="ARBA" id="ARBA00022679"/>
    </source>
</evidence>
<keyword evidence="13" id="KW-1185">Reference proteome</keyword>
<sequence length="409" mass="45965">MNSNRNSNQNSNLEAEPKANMNVHSLFLLRYGLILIPALLAMYIQNVGNLRLYTLQILVLLTIAVFSRFAGSNPAAVTVAALAEIIYAGWVAGRDGGILFLLSFSALCVYPFLQPHLLRTMLFIIHAWVVLQAVRPEAPELQGAAVLSFILTAFLVCRLRNALEHEHEAVGLYDKLRRKHFELDEARQQLLLFARQVETTAQQEERTRISRQLHDDIGHRLIRIKMMLEASLHVVPADPTKGMELLQQIRDQVSDSLENMRAAVKKIKPAVRPSDSYALDSLLEETGRGTGIKTCLETNGQPYPLYPSQRVVLYKNAREAITNAIRHGGATEITIIVNYGQQEIGMTVSNNGRLPEHPERLSSFSFSGLGLNGMRERTEMMGGCIECRIEDQAFFLITRLPVWKEHELA</sequence>
<keyword evidence="9" id="KW-1133">Transmembrane helix</keyword>
<dbReference type="InterPro" id="IPR050482">
    <property type="entry name" value="Sensor_HK_TwoCompSys"/>
</dbReference>
<dbReference type="Proteomes" id="UP001240171">
    <property type="component" value="Unassembled WGS sequence"/>
</dbReference>
<evidence type="ECO:0000259" key="11">
    <source>
        <dbReference type="Pfam" id="PF07730"/>
    </source>
</evidence>
<comment type="catalytic activity">
    <reaction evidence="1">
        <text>ATP + protein L-histidine = ADP + protein N-phospho-L-histidine.</text>
        <dbReference type="EC" id="2.7.13.3"/>
    </reaction>
</comment>
<evidence type="ECO:0000256" key="1">
    <source>
        <dbReference type="ARBA" id="ARBA00000085"/>
    </source>
</evidence>
<evidence type="ECO:0000256" key="6">
    <source>
        <dbReference type="ARBA" id="ARBA00022777"/>
    </source>
</evidence>
<comment type="caution">
    <text evidence="12">The sequence shown here is derived from an EMBL/GenBank/DDBJ whole genome shotgun (WGS) entry which is preliminary data.</text>
</comment>
<feature type="transmembrane region" description="Helical" evidence="9">
    <location>
        <begin position="21"/>
        <end position="44"/>
    </location>
</feature>
<dbReference type="EC" id="2.7.13.3" evidence="2"/>
<dbReference type="GO" id="GO:0016301">
    <property type="term" value="F:kinase activity"/>
    <property type="evidence" value="ECO:0007669"/>
    <property type="project" value="UniProtKB-KW"/>
</dbReference>
<evidence type="ECO:0000259" key="10">
    <source>
        <dbReference type="Pfam" id="PF02518"/>
    </source>
</evidence>
<keyword evidence="4" id="KW-0808">Transferase</keyword>
<dbReference type="PANTHER" id="PTHR24421">
    <property type="entry name" value="NITRATE/NITRITE SENSOR PROTEIN NARX-RELATED"/>
    <property type="match status" value="1"/>
</dbReference>